<dbReference type="InterPro" id="IPR002716">
    <property type="entry name" value="PIN_dom"/>
</dbReference>
<reference evidence="2 3" key="1">
    <citation type="journal article" date="2020" name="ISME J.">
        <title>Comparative genomics reveals insights into cyanobacterial evolution and habitat adaptation.</title>
        <authorList>
            <person name="Chen M.Y."/>
            <person name="Teng W.K."/>
            <person name="Zhao L."/>
            <person name="Hu C.X."/>
            <person name="Zhou Y.K."/>
            <person name="Han B.P."/>
            <person name="Song L.R."/>
            <person name="Shu W.S."/>
        </authorList>
    </citation>
    <scope>NUCLEOTIDE SEQUENCE [LARGE SCALE GENOMIC DNA]</scope>
    <source>
        <strain evidence="2 3">FACHB-248</strain>
    </source>
</reference>
<dbReference type="InterPro" id="IPR029060">
    <property type="entry name" value="PIN-like_dom_sf"/>
</dbReference>
<dbReference type="Proteomes" id="UP000660380">
    <property type="component" value="Unassembled WGS sequence"/>
</dbReference>
<name>A0ABR8GML9_9CYAN</name>
<dbReference type="Pfam" id="PF10130">
    <property type="entry name" value="PIN_2"/>
    <property type="match status" value="1"/>
</dbReference>
<sequence length="143" mass="16573">MKLVVDTNVLVGELLRQRGKELIQHPQLDLLMTERILSETHHEFRKRLTAIVRRQGISESLIDNIWLSSNQLITNQVLLVVESDYAHFEAEAKRRIPRDPNDWQTIALALHLDAGIWTQDYDFFGCGCATWTTETLLLHLQAR</sequence>
<gene>
    <name evidence="2" type="ORF">H6G81_08995</name>
</gene>
<dbReference type="Gene3D" id="3.40.50.1010">
    <property type="entry name" value="5'-nuclease"/>
    <property type="match status" value="1"/>
</dbReference>
<protein>
    <submittedName>
        <fullName evidence="2">Nucleotide-binding protein, PIN domain-containing protein</fullName>
    </submittedName>
</protein>
<dbReference type="SUPFAM" id="SSF88723">
    <property type="entry name" value="PIN domain-like"/>
    <property type="match status" value="1"/>
</dbReference>
<proteinExistence type="predicted"/>
<comment type="caution">
    <text evidence="2">The sequence shown here is derived from an EMBL/GenBank/DDBJ whole genome shotgun (WGS) entry which is preliminary data.</text>
</comment>
<accession>A0ABR8GML9</accession>
<evidence type="ECO:0000313" key="3">
    <source>
        <dbReference type="Proteomes" id="UP000660380"/>
    </source>
</evidence>
<feature type="domain" description="PIN" evidence="1">
    <location>
        <begin position="4"/>
        <end position="140"/>
    </location>
</feature>
<evidence type="ECO:0000313" key="2">
    <source>
        <dbReference type="EMBL" id="MBD2604661.1"/>
    </source>
</evidence>
<evidence type="ECO:0000259" key="1">
    <source>
        <dbReference type="Pfam" id="PF10130"/>
    </source>
</evidence>
<dbReference type="EMBL" id="JACJTA010000014">
    <property type="protein sequence ID" value="MBD2604661.1"/>
    <property type="molecule type" value="Genomic_DNA"/>
</dbReference>
<keyword evidence="3" id="KW-1185">Reference proteome</keyword>
<dbReference type="RefSeq" id="WP_029633156.1">
    <property type="nucleotide sequence ID" value="NZ_JACJTA010000014.1"/>
</dbReference>
<organism evidence="2 3">
    <name type="scientific">Scytonema hofmannii FACHB-248</name>
    <dbReference type="NCBI Taxonomy" id="1842502"/>
    <lineage>
        <taxon>Bacteria</taxon>
        <taxon>Bacillati</taxon>
        <taxon>Cyanobacteriota</taxon>
        <taxon>Cyanophyceae</taxon>
        <taxon>Nostocales</taxon>
        <taxon>Scytonemataceae</taxon>
        <taxon>Scytonema</taxon>
    </lineage>
</organism>